<keyword evidence="2" id="KW-0808">Transferase</keyword>
<dbReference type="InterPro" id="IPR036589">
    <property type="entry name" value="HCY_dom_sf"/>
</dbReference>
<dbReference type="Gene3D" id="3.20.20.330">
    <property type="entry name" value="Homocysteine-binding-like domain"/>
    <property type="match status" value="1"/>
</dbReference>
<dbReference type="Pfam" id="PF02574">
    <property type="entry name" value="S-methyl_trans"/>
    <property type="match status" value="1"/>
</dbReference>
<dbReference type="EMBL" id="VSSQ01047935">
    <property type="protein sequence ID" value="MPN01966.1"/>
    <property type="molecule type" value="Genomic_DNA"/>
</dbReference>
<proteinExistence type="predicted"/>
<keyword evidence="1" id="KW-0489">Methyltransferase</keyword>
<dbReference type="InterPro" id="IPR003726">
    <property type="entry name" value="HCY_dom"/>
</dbReference>
<organism evidence="4">
    <name type="scientific">bioreactor metagenome</name>
    <dbReference type="NCBI Taxonomy" id="1076179"/>
    <lineage>
        <taxon>unclassified sequences</taxon>
        <taxon>metagenomes</taxon>
        <taxon>ecological metagenomes</taxon>
    </lineage>
</organism>
<reference evidence="4" key="1">
    <citation type="submission" date="2019-08" db="EMBL/GenBank/DDBJ databases">
        <authorList>
            <person name="Kucharzyk K."/>
            <person name="Murdoch R.W."/>
            <person name="Higgins S."/>
            <person name="Loffler F."/>
        </authorList>
    </citation>
    <scope>NUCLEOTIDE SEQUENCE</scope>
</reference>
<dbReference type="PANTHER" id="PTHR11103:SF18">
    <property type="entry name" value="SLR1189 PROTEIN"/>
    <property type="match status" value="1"/>
</dbReference>
<accession>A0A645EKH9</accession>
<dbReference type="PANTHER" id="PTHR11103">
    <property type="entry name" value="SLR1189 PROTEIN"/>
    <property type="match status" value="1"/>
</dbReference>
<sequence length="269" mass="30051">MATLIYDTNGRFALKSLWREYIEIAQIYGLPFLATTPTRRANKERVEQAGCNASIIIDNVRFLRSIQQESNFEMYVGGLMGCKGDAYTGKNSLTESDARTFHKWQADLFCAAEVDFLYAGIMPTLPEATGMAQAMSETNLPYIISFTIQKNGRLIDGTTISKAIATIDHSVNKQPVCYMTNCVHPSIVYEALLQPFNQNALVKNRFLGIQANTSPLSYAELDRSLDLKCSDPTQFAKDMVKLRDISNIKIFGGCCGTDTRHMEQVANRL</sequence>
<evidence type="ECO:0000256" key="2">
    <source>
        <dbReference type="ARBA" id="ARBA00022679"/>
    </source>
</evidence>
<dbReference type="SUPFAM" id="SSF82282">
    <property type="entry name" value="Homocysteine S-methyltransferase"/>
    <property type="match status" value="1"/>
</dbReference>
<name>A0A645EKH9_9ZZZZ</name>
<dbReference type="GO" id="GO:0008168">
    <property type="term" value="F:methyltransferase activity"/>
    <property type="evidence" value="ECO:0007669"/>
    <property type="project" value="UniProtKB-KW"/>
</dbReference>
<evidence type="ECO:0000259" key="3">
    <source>
        <dbReference type="PROSITE" id="PS50970"/>
    </source>
</evidence>
<dbReference type="AlphaFoldDB" id="A0A645EKH9"/>
<gene>
    <name evidence="4" type="ORF">SDC9_149179</name>
</gene>
<dbReference type="PROSITE" id="PS50970">
    <property type="entry name" value="HCY"/>
    <property type="match status" value="1"/>
</dbReference>
<protein>
    <recommendedName>
        <fullName evidence="3">Hcy-binding domain-containing protein</fullName>
    </recommendedName>
</protein>
<comment type="caution">
    <text evidence="4">The sequence shown here is derived from an EMBL/GenBank/DDBJ whole genome shotgun (WGS) entry which is preliminary data.</text>
</comment>
<feature type="domain" description="Hcy-binding" evidence="3">
    <location>
        <begin position="1"/>
        <end position="269"/>
    </location>
</feature>
<dbReference type="GO" id="GO:0032259">
    <property type="term" value="P:methylation"/>
    <property type="evidence" value="ECO:0007669"/>
    <property type="project" value="UniProtKB-KW"/>
</dbReference>
<evidence type="ECO:0000313" key="4">
    <source>
        <dbReference type="EMBL" id="MPN01966.1"/>
    </source>
</evidence>
<evidence type="ECO:0000256" key="1">
    <source>
        <dbReference type="ARBA" id="ARBA00022603"/>
    </source>
</evidence>